<feature type="domain" description="MARVEL" evidence="6">
    <location>
        <begin position="11"/>
        <end position="131"/>
    </location>
</feature>
<name>A0A0F7ZHK0_9HYPO</name>
<evidence type="ECO:0000256" key="4">
    <source>
        <dbReference type="ARBA" id="ARBA00023136"/>
    </source>
</evidence>
<keyword evidence="3 5" id="KW-1133">Transmembrane helix</keyword>
<feature type="transmembrane region" description="Helical" evidence="5">
    <location>
        <begin position="117"/>
        <end position="137"/>
    </location>
</feature>
<dbReference type="AlphaFoldDB" id="A0A0F7ZHK0"/>
<proteinExistence type="predicted"/>
<evidence type="ECO:0000256" key="2">
    <source>
        <dbReference type="ARBA" id="ARBA00022692"/>
    </source>
</evidence>
<keyword evidence="2 5" id="KW-0812">Transmembrane</keyword>
<evidence type="ECO:0000313" key="8">
    <source>
        <dbReference type="Proteomes" id="UP000054481"/>
    </source>
</evidence>
<accession>A0A0F7ZHK0</accession>
<dbReference type="PANTHER" id="PTHR39608:SF2">
    <property type="entry name" value="MARVEL DOMAIN-CONTAINING PROTEIN"/>
    <property type="match status" value="1"/>
</dbReference>
<dbReference type="Proteomes" id="UP000054481">
    <property type="component" value="Unassembled WGS sequence"/>
</dbReference>
<dbReference type="EMBL" id="KQ030542">
    <property type="protein sequence ID" value="KJZ72776.1"/>
    <property type="molecule type" value="Genomic_DNA"/>
</dbReference>
<evidence type="ECO:0000259" key="6">
    <source>
        <dbReference type="Pfam" id="PF01284"/>
    </source>
</evidence>
<evidence type="ECO:0000313" key="7">
    <source>
        <dbReference type="EMBL" id="KJZ72776.1"/>
    </source>
</evidence>
<dbReference type="InterPro" id="IPR008253">
    <property type="entry name" value="Marvel"/>
</dbReference>
<keyword evidence="4 5" id="KW-0472">Membrane</keyword>
<sequence>MHGVLRAVAAGCHFMIFICAVINTGLLSYMIRNSVYRTTHLIYQEVVAVVTLVLFFGAIFLPMFKRYRGFFLPVDFIFSYLWLTSFIFSIEDWTGGRCAWSVPRATWQCSRRHTIEAFNFIVFFFLLCNIVVEGLLLGRYRKEPEIKNGARNGSDMHGPTSAAA</sequence>
<evidence type="ECO:0000256" key="5">
    <source>
        <dbReference type="SAM" id="Phobius"/>
    </source>
</evidence>
<organism evidence="7 8">
    <name type="scientific">Hirsutella minnesotensis 3608</name>
    <dbReference type="NCBI Taxonomy" id="1043627"/>
    <lineage>
        <taxon>Eukaryota</taxon>
        <taxon>Fungi</taxon>
        <taxon>Dikarya</taxon>
        <taxon>Ascomycota</taxon>
        <taxon>Pezizomycotina</taxon>
        <taxon>Sordariomycetes</taxon>
        <taxon>Hypocreomycetidae</taxon>
        <taxon>Hypocreales</taxon>
        <taxon>Ophiocordycipitaceae</taxon>
        <taxon>Hirsutella</taxon>
    </lineage>
</organism>
<dbReference type="Pfam" id="PF01284">
    <property type="entry name" value="MARVEL"/>
    <property type="match status" value="1"/>
</dbReference>
<gene>
    <name evidence="7" type="ORF">HIM_07851</name>
</gene>
<dbReference type="OrthoDB" id="20872at2759"/>
<feature type="transmembrane region" description="Helical" evidence="5">
    <location>
        <begin position="7"/>
        <end position="29"/>
    </location>
</feature>
<keyword evidence="8" id="KW-1185">Reference proteome</keyword>
<feature type="transmembrane region" description="Helical" evidence="5">
    <location>
        <begin position="41"/>
        <end position="63"/>
    </location>
</feature>
<evidence type="ECO:0000256" key="3">
    <source>
        <dbReference type="ARBA" id="ARBA00022989"/>
    </source>
</evidence>
<dbReference type="GO" id="GO:0016020">
    <property type="term" value="C:membrane"/>
    <property type="evidence" value="ECO:0007669"/>
    <property type="project" value="UniProtKB-SubCell"/>
</dbReference>
<evidence type="ECO:0000256" key="1">
    <source>
        <dbReference type="ARBA" id="ARBA00004141"/>
    </source>
</evidence>
<dbReference type="PANTHER" id="PTHR39608">
    <property type="entry name" value="INTEGRAL MEMBRANE PROTEIN (AFU_ORTHOLOGUE AFUA_5G08640)"/>
    <property type="match status" value="1"/>
</dbReference>
<feature type="transmembrane region" description="Helical" evidence="5">
    <location>
        <begin position="70"/>
        <end position="90"/>
    </location>
</feature>
<comment type="subcellular location">
    <subcellularLocation>
        <location evidence="1">Membrane</location>
        <topology evidence="1">Multi-pass membrane protein</topology>
    </subcellularLocation>
</comment>
<protein>
    <recommendedName>
        <fullName evidence="6">MARVEL domain-containing protein</fullName>
    </recommendedName>
</protein>
<reference evidence="7 8" key="1">
    <citation type="journal article" date="2014" name="Genome Biol. Evol.">
        <title>Comparative genomics and transcriptomics analyses reveal divergent lifestyle features of nematode endoparasitic fungus Hirsutella minnesotensis.</title>
        <authorList>
            <person name="Lai Y."/>
            <person name="Liu K."/>
            <person name="Zhang X."/>
            <person name="Zhang X."/>
            <person name="Li K."/>
            <person name="Wang N."/>
            <person name="Shu C."/>
            <person name="Wu Y."/>
            <person name="Wang C."/>
            <person name="Bushley K.E."/>
            <person name="Xiang M."/>
            <person name="Liu X."/>
        </authorList>
    </citation>
    <scope>NUCLEOTIDE SEQUENCE [LARGE SCALE GENOMIC DNA]</scope>
    <source>
        <strain evidence="7 8">3608</strain>
    </source>
</reference>